<accession>A0A6J4T450</accession>
<proteinExistence type="predicted"/>
<feature type="compositionally biased region" description="Basic and acidic residues" evidence="1">
    <location>
        <begin position="165"/>
        <end position="177"/>
    </location>
</feature>
<name>A0A6J4T450_9SPHN</name>
<feature type="non-terminal residue" evidence="2">
    <location>
        <position position="292"/>
    </location>
</feature>
<feature type="non-terminal residue" evidence="2">
    <location>
        <position position="1"/>
    </location>
</feature>
<feature type="compositionally biased region" description="Basic and acidic residues" evidence="1">
    <location>
        <begin position="63"/>
        <end position="84"/>
    </location>
</feature>
<feature type="region of interest" description="Disordered" evidence="1">
    <location>
        <begin position="151"/>
        <end position="190"/>
    </location>
</feature>
<protein>
    <submittedName>
        <fullName evidence="2">Uncharacterized protein</fullName>
    </submittedName>
</protein>
<feature type="region of interest" description="Disordered" evidence="1">
    <location>
        <begin position="265"/>
        <end position="292"/>
    </location>
</feature>
<reference evidence="2" key="1">
    <citation type="submission" date="2020-02" db="EMBL/GenBank/DDBJ databases">
        <authorList>
            <person name="Meier V. D."/>
        </authorList>
    </citation>
    <scope>NUCLEOTIDE SEQUENCE</scope>
    <source>
        <strain evidence="2">AVDCRST_MAG44</strain>
    </source>
</reference>
<feature type="compositionally biased region" description="Gly residues" evidence="1">
    <location>
        <begin position="99"/>
        <end position="115"/>
    </location>
</feature>
<feature type="region of interest" description="Disordered" evidence="1">
    <location>
        <begin position="52"/>
        <end position="120"/>
    </location>
</feature>
<gene>
    <name evidence="2" type="ORF">AVDCRST_MAG44-1494</name>
</gene>
<organism evidence="2">
    <name type="scientific">uncultured Sphingomonas sp</name>
    <dbReference type="NCBI Taxonomy" id="158754"/>
    <lineage>
        <taxon>Bacteria</taxon>
        <taxon>Pseudomonadati</taxon>
        <taxon>Pseudomonadota</taxon>
        <taxon>Alphaproteobacteria</taxon>
        <taxon>Sphingomonadales</taxon>
        <taxon>Sphingomonadaceae</taxon>
        <taxon>Sphingomonas</taxon>
        <taxon>environmental samples</taxon>
    </lineage>
</organism>
<evidence type="ECO:0000313" key="2">
    <source>
        <dbReference type="EMBL" id="CAA9512915.1"/>
    </source>
</evidence>
<evidence type="ECO:0000256" key="1">
    <source>
        <dbReference type="SAM" id="MobiDB-lite"/>
    </source>
</evidence>
<dbReference type="AlphaFoldDB" id="A0A6J4T450"/>
<sequence length="292" mass="31016">DDAGRAGCLGRGHGCSGCCRPAGVAAGLAQWRGVRASVQRPQVRDHRPLHWRQRQGAAVEGQAVRDARPDRCRMGGDPARRRPEVQGQRSDAAASAATGGCGDRGGTGQGRGGGRSGHRAGQCPAFAGAAKRAAVAQRIAGIFGAAAVPAARGAGPCDRSSIRRSGGEGRRGHREGTFPRTASGAEAQPVLLQRRRHRRRALLRLRARHDDHRARRRATAEYRIALRPWQRRSGSPAPRFGQGPVGAFRPAPRGVCGRCWRFADHSHSSRTRRPARGGAGRGVRGAVQSALL</sequence>
<dbReference type="EMBL" id="CADCVY010000100">
    <property type="protein sequence ID" value="CAA9512915.1"/>
    <property type="molecule type" value="Genomic_DNA"/>
</dbReference>